<evidence type="ECO:0000256" key="2">
    <source>
        <dbReference type="SAM" id="Phobius"/>
    </source>
</evidence>
<dbReference type="InterPro" id="IPR027417">
    <property type="entry name" value="P-loop_NTPase"/>
</dbReference>
<keyword evidence="2" id="KW-1133">Transmembrane helix</keyword>
<protein>
    <recommendedName>
        <fullName evidence="3">YhaN AAA domain-containing protein</fullName>
    </recommendedName>
</protein>
<organism evidence="4 5">
    <name type="scientific">Cerasibacillus quisquiliarum</name>
    <dbReference type="NCBI Taxonomy" id="227865"/>
    <lineage>
        <taxon>Bacteria</taxon>
        <taxon>Bacillati</taxon>
        <taxon>Bacillota</taxon>
        <taxon>Bacilli</taxon>
        <taxon>Bacillales</taxon>
        <taxon>Bacillaceae</taxon>
        <taxon>Cerasibacillus</taxon>
    </lineage>
</organism>
<dbReference type="AlphaFoldDB" id="A0A511V067"/>
<reference evidence="4 5" key="1">
    <citation type="submission" date="2019-07" db="EMBL/GenBank/DDBJ databases">
        <title>Whole genome shotgun sequence of Cerasibacillus quisquiliarum NBRC 102429.</title>
        <authorList>
            <person name="Hosoyama A."/>
            <person name="Uohara A."/>
            <person name="Ohji S."/>
            <person name="Ichikawa N."/>
        </authorList>
    </citation>
    <scope>NUCLEOTIDE SEQUENCE [LARGE SCALE GENOMIC DNA]</scope>
    <source>
        <strain evidence="4 5">NBRC 102429</strain>
    </source>
</reference>
<proteinExistence type="predicted"/>
<feature type="coiled-coil region" evidence="1">
    <location>
        <begin position="623"/>
        <end position="650"/>
    </location>
</feature>
<dbReference type="RefSeq" id="WP_146936264.1">
    <property type="nucleotide sequence ID" value="NZ_BJXW01000009.1"/>
</dbReference>
<keyword evidence="1" id="KW-0175">Coiled coil</keyword>
<dbReference type="EMBL" id="BJXW01000009">
    <property type="protein sequence ID" value="GEN30732.1"/>
    <property type="molecule type" value="Genomic_DNA"/>
</dbReference>
<evidence type="ECO:0000313" key="4">
    <source>
        <dbReference type="EMBL" id="GEN30732.1"/>
    </source>
</evidence>
<feature type="domain" description="YhaN AAA" evidence="3">
    <location>
        <begin position="1"/>
        <end position="197"/>
    </location>
</feature>
<evidence type="ECO:0000256" key="1">
    <source>
        <dbReference type="SAM" id="Coils"/>
    </source>
</evidence>
<feature type="coiled-coil region" evidence="1">
    <location>
        <begin position="181"/>
        <end position="242"/>
    </location>
</feature>
<feature type="transmembrane region" description="Helical" evidence="2">
    <location>
        <begin position="468"/>
        <end position="486"/>
    </location>
</feature>
<dbReference type="Proteomes" id="UP000321491">
    <property type="component" value="Unassembled WGS sequence"/>
</dbReference>
<keyword evidence="2" id="KW-0812">Transmembrane</keyword>
<dbReference type="Gene3D" id="3.40.50.300">
    <property type="entry name" value="P-loop containing nucleotide triphosphate hydrolases"/>
    <property type="match status" value="2"/>
</dbReference>
<dbReference type="InterPro" id="IPR038734">
    <property type="entry name" value="YhaN_AAA"/>
</dbReference>
<sequence>MRLKQAYIYGFGKWVDYTIDFTDSSFLLVYGTNESGKSTIQAYILFMLFGLYPKERAFYRPKTSSKMGGRLTVIDSEIGEFTIERLDHVRNGKAVCYTETEQYDEEWLKKRLNGLTRETYQAIYAFSAIDLLQIREMKEDELSEVLLNIGLTGSTHIHRIEKKLDNSLAELFKPYGSRPKINQQLSNIKGMVKKRQQLKDESRRYREKSEQLSRWQAELNRLEELLTKKKEALLQLERIEQVLPYLYSYIDSMKELNALKEIKGFPEDGILRLEQIKEKVNPLLSEYSICEKNMHVYHQKMTEIEITRLEQALIIQIKDVLQYEAKYEQIKQELHKLVKVYDLEQVQLNLELEQLNLDLTKEDLANLRFPFHIEEVWSMIKQHHEELTVQREQLSREKRVLEKRLTQLEEERKSIETELLSQESRFQMKQAIDDNKKATYLKSFEQQYKKTNKKAKSSVDQLQRKTKFARMIGVIIAVISIFIFIMDIPLSYVGILFGFLLIGGSLFIEKKSKAYVEQWMLVMNELPASILSQQEEQDILSQLAKDDTNRQQLNSIEQEIKQVLVQYHICEEKMIDHNIKEQQLDHSIRKQQERYPFLIDIEVAHWPTVFHSLKRILSRYEAISELKMDINDYKEQMHDIENIVTTLMKDLHVFQGEQKSLLSYFTQLKEMLDEDEKKQIKYENYKRLYEDNMKHLESVKAQINIYEEEKQVLFQIACVQSEEDYYRKAKQYEQQQQLLLKIEQIEASYSPMFSKEEWDALVKEKPTHKEISMKKQEQSLQMNHIEEDIEHIRKRMITVETEMKELVSSHAYSEWIHRFQLEKDELNSLAKQWSTLKVARMLLQETKKQYKEHYLQHILDKASTFFMYITNEQYVKIIAPTDDSGFKVESKNQLRYDVTELSQGTIDQLYVSLRLAIGVVMNESERLPFIIDDAFVHYDYERTNRILDILATLAKERQIILFTCKKDILNRMDKTNVITIENTYQHI</sequence>
<dbReference type="SUPFAM" id="SSF52540">
    <property type="entry name" value="P-loop containing nucleoside triphosphate hydrolases"/>
    <property type="match status" value="1"/>
</dbReference>
<evidence type="ECO:0000313" key="5">
    <source>
        <dbReference type="Proteomes" id="UP000321491"/>
    </source>
</evidence>
<accession>A0A511V067</accession>
<comment type="caution">
    <text evidence="4">The sequence shown here is derived from an EMBL/GenBank/DDBJ whole genome shotgun (WGS) entry which is preliminary data.</text>
</comment>
<keyword evidence="5" id="KW-1185">Reference proteome</keyword>
<dbReference type="PANTHER" id="PTHR41259:SF1">
    <property type="entry name" value="DOUBLE-STRAND BREAK REPAIR RAD50 ATPASE, PUTATIVE-RELATED"/>
    <property type="match status" value="1"/>
</dbReference>
<gene>
    <name evidence="4" type="primary">yhaN</name>
    <name evidence="4" type="ORF">CQU01_09700</name>
</gene>
<dbReference type="OrthoDB" id="9764467at2"/>
<name>A0A511V067_9BACI</name>
<keyword evidence="2" id="KW-0472">Membrane</keyword>
<feature type="coiled-coil region" evidence="1">
    <location>
        <begin position="320"/>
        <end position="465"/>
    </location>
</feature>
<dbReference type="PANTHER" id="PTHR41259">
    <property type="entry name" value="DOUBLE-STRAND BREAK REPAIR RAD50 ATPASE, PUTATIVE-RELATED"/>
    <property type="match status" value="1"/>
</dbReference>
<evidence type="ECO:0000259" key="3">
    <source>
        <dbReference type="Pfam" id="PF13514"/>
    </source>
</evidence>
<dbReference type="Pfam" id="PF13514">
    <property type="entry name" value="AAA_27"/>
    <property type="match status" value="1"/>
</dbReference>
<feature type="coiled-coil region" evidence="1">
    <location>
        <begin position="775"/>
        <end position="802"/>
    </location>
</feature>